<dbReference type="OrthoDB" id="7873201at2"/>
<evidence type="ECO:0000313" key="1">
    <source>
        <dbReference type="EMBL" id="SFM11279.1"/>
    </source>
</evidence>
<evidence type="ECO:0000313" key="2">
    <source>
        <dbReference type="Proteomes" id="UP000199144"/>
    </source>
</evidence>
<organism evidence="1 2">
    <name type="scientific">Shimia aestuarii</name>
    <dbReference type="NCBI Taxonomy" id="254406"/>
    <lineage>
        <taxon>Bacteria</taxon>
        <taxon>Pseudomonadati</taxon>
        <taxon>Pseudomonadota</taxon>
        <taxon>Alphaproteobacteria</taxon>
        <taxon>Rhodobacterales</taxon>
        <taxon>Roseobacteraceae</taxon>
    </lineage>
</organism>
<dbReference type="STRING" id="254406.SAMN04488042_10419"/>
<proteinExistence type="predicted"/>
<dbReference type="RefSeq" id="WP_093093923.1">
    <property type="nucleotide sequence ID" value="NZ_FOTQ01000004.1"/>
</dbReference>
<dbReference type="AlphaFoldDB" id="A0A1I4N705"/>
<evidence type="ECO:0008006" key="3">
    <source>
        <dbReference type="Google" id="ProtNLM"/>
    </source>
</evidence>
<dbReference type="Proteomes" id="UP000199144">
    <property type="component" value="Unassembled WGS sequence"/>
</dbReference>
<keyword evidence="2" id="KW-1185">Reference proteome</keyword>
<protein>
    <recommendedName>
        <fullName evidence="3">Helix-turn-helix domain-containing protein</fullName>
    </recommendedName>
</protein>
<sequence>MSEPKYMTEAGADLPNYDDGTHVAWRELDVHTRADLLLQGVPFPSETATETRCRLKRDLGLYDDDDLAALLDKSHDTLARMRVKGTGPTPIRVVREIFYDRQDVHDWIKRHRDGGAV</sequence>
<dbReference type="EMBL" id="FOTQ01000004">
    <property type="protein sequence ID" value="SFM11279.1"/>
    <property type="molecule type" value="Genomic_DNA"/>
</dbReference>
<gene>
    <name evidence="1" type="ORF">SAMN04488042_10419</name>
</gene>
<name>A0A1I4N705_9RHOB</name>
<reference evidence="1 2" key="1">
    <citation type="submission" date="2016-10" db="EMBL/GenBank/DDBJ databases">
        <authorList>
            <person name="de Groot N.N."/>
        </authorList>
    </citation>
    <scope>NUCLEOTIDE SEQUENCE [LARGE SCALE GENOMIC DNA]</scope>
    <source>
        <strain evidence="1 2">DSM 15283</strain>
    </source>
</reference>
<accession>A0A1I4N705</accession>